<dbReference type="GO" id="GO:0043758">
    <property type="term" value="F:acetate-CoA ligase (ADP-forming) activity"/>
    <property type="evidence" value="ECO:0007669"/>
    <property type="project" value="InterPro"/>
</dbReference>
<dbReference type="InterPro" id="IPR032875">
    <property type="entry name" value="Succ_CoA_lig_flav_dom"/>
</dbReference>
<protein>
    <submittedName>
        <fullName evidence="2">Unannotated protein</fullName>
    </submittedName>
</protein>
<dbReference type="InterPro" id="IPR016102">
    <property type="entry name" value="Succinyl-CoA_synth-like"/>
</dbReference>
<dbReference type="Pfam" id="PF19045">
    <property type="entry name" value="Ligase_CoA_2"/>
    <property type="match status" value="1"/>
</dbReference>
<feature type="domain" description="CoA-binding" evidence="1">
    <location>
        <begin position="18"/>
        <end position="114"/>
    </location>
</feature>
<dbReference type="InterPro" id="IPR003781">
    <property type="entry name" value="CoA-bd"/>
</dbReference>
<name>A0A6J6IFN5_9ZZZZ</name>
<dbReference type="SUPFAM" id="SSF51735">
    <property type="entry name" value="NAD(P)-binding Rossmann-fold domains"/>
    <property type="match status" value="1"/>
</dbReference>
<gene>
    <name evidence="2" type="ORF">UFOPK1835_01752</name>
</gene>
<dbReference type="Pfam" id="PF13380">
    <property type="entry name" value="CoA_binding_2"/>
    <property type="match status" value="1"/>
</dbReference>
<sequence length="504" mass="52641">MNREMNVGRFDKEHFDALFDPRGVVVAGASTHPGKFGFVALHNILSSGYEGNVFATNRDGAEVLGRQTLRSVSDVPTGQADLVFVCTPSASNHEVLSQAAAAGIRAAFIASAGYGESGADGAILQQQLVELADDLGILLVGPNGQGLVSTPSSLCAQIVAPNPPRGHIGVASQSGNFVSSFLNLARQSGVGISRAISVGNAAQVGVIDMLEYFADDPETSVGLVYVEGIPDGRAFFDRLCAVTRRLPVVILKGGASASGARAAASHTGSLASNDRVFDGMCRQAGAIRASNLFEAFDTAALLATQPPPSGARLAVVTTVGGWGVVTADAVADTNLDLVDLPGDLRETLDALLPPRWSRNNPIDLAGGETKDTVADVLDAVVSHPEVDAVILLGVGIQSNQARLEREGAFFPEFGLDRITAFHDRQDARYADLAGELSIRHDKPVLVATELAVGDPSNAAVAAVRSSGRYCFPSADRAVRSLDLALRSAQWRSRRGLPPETGRSA</sequence>
<dbReference type="Pfam" id="PF13607">
    <property type="entry name" value="Succ_CoA_lig"/>
    <property type="match status" value="1"/>
</dbReference>
<dbReference type="InterPro" id="IPR043938">
    <property type="entry name" value="Ligase_CoA_dom"/>
</dbReference>
<dbReference type="PANTHER" id="PTHR42793:SF1">
    <property type="entry name" value="PEPTIDYL-LYSINE N-ACETYLTRANSFERASE PATZ"/>
    <property type="match status" value="1"/>
</dbReference>
<dbReference type="SMART" id="SM00881">
    <property type="entry name" value="CoA_binding"/>
    <property type="match status" value="1"/>
</dbReference>
<dbReference type="AlphaFoldDB" id="A0A6J6IFN5"/>
<dbReference type="PANTHER" id="PTHR42793">
    <property type="entry name" value="COA BINDING DOMAIN CONTAINING PROTEIN"/>
    <property type="match status" value="1"/>
</dbReference>
<dbReference type="InterPro" id="IPR036291">
    <property type="entry name" value="NAD(P)-bd_dom_sf"/>
</dbReference>
<evidence type="ECO:0000313" key="2">
    <source>
        <dbReference type="EMBL" id="CAB4620598.1"/>
    </source>
</evidence>
<dbReference type="Gene3D" id="3.40.50.261">
    <property type="entry name" value="Succinyl-CoA synthetase domains"/>
    <property type="match status" value="2"/>
</dbReference>
<dbReference type="EMBL" id="CAEZUP010000098">
    <property type="protein sequence ID" value="CAB4620598.1"/>
    <property type="molecule type" value="Genomic_DNA"/>
</dbReference>
<evidence type="ECO:0000259" key="1">
    <source>
        <dbReference type="SMART" id="SM00881"/>
    </source>
</evidence>
<accession>A0A6J6IFN5</accession>
<dbReference type="Gene3D" id="3.40.50.720">
    <property type="entry name" value="NAD(P)-binding Rossmann-like Domain"/>
    <property type="match status" value="1"/>
</dbReference>
<reference evidence="2" key="1">
    <citation type="submission" date="2020-05" db="EMBL/GenBank/DDBJ databases">
        <authorList>
            <person name="Chiriac C."/>
            <person name="Salcher M."/>
            <person name="Ghai R."/>
            <person name="Kavagutti S V."/>
        </authorList>
    </citation>
    <scope>NUCLEOTIDE SEQUENCE</scope>
</reference>
<proteinExistence type="predicted"/>
<organism evidence="2">
    <name type="scientific">freshwater metagenome</name>
    <dbReference type="NCBI Taxonomy" id="449393"/>
    <lineage>
        <taxon>unclassified sequences</taxon>
        <taxon>metagenomes</taxon>
        <taxon>ecological metagenomes</taxon>
    </lineage>
</organism>
<dbReference type="SUPFAM" id="SSF52210">
    <property type="entry name" value="Succinyl-CoA synthetase domains"/>
    <property type="match status" value="2"/>
</dbReference>